<dbReference type="InterPro" id="IPR019199">
    <property type="entry name" value="Virulence_VapD/CRISPR_Cas2"/>
</dbReference>
<reference evidence="11 12" key="1">
    <citation type="submission" date="2020-08" db="EMBL/GenBank/DDBJ databases">
        <title>Genomic Encyclopedia of Type Strains, Phase IV (KMG-IV): sequencing the most valuable type-strain genomes for metagenomic binning, comparative biology and taxonomic classification.</title>
        <authorList>
            <person name="Goeker M."/>
        </authorList>
    </citation>
    <scope>NUCLEOTIDE SEQUENCE [LARGE SCALE GENOMIC DNA]</scope>
    <source>
        <strain evidence="11 12">DSM 21458</strain>
    </source>
</reference>
<dbReference type="InterPro" id="IPR021127">
    <property type="entry name" value="CRISPR_associated_Cas2"/>
</dbReference>
<evidence type="ECO:0000256" key="2">
    <source>
        <dbReference type="ARBA" id="ARBA00009959"/>
    </source>
</evidence>
<comment type="cofactor">
    <cofactor evidence="1 9">
        <name>Mg(2+)</name>
        <dbReference type="ChEBI" id="CHEBI:18420"/>
    </cofactor>
</comment>
<evidence type="ECO:0000313" key="11">
    <source>
        <dbReference type="EMBL" id="MBB6096617.1"/>
    </source>
</evidence>
<dbReference type="HAMAP" id="MF_01471">
    <property type="entry name" value="Cas2"/>
    <property type="match status" value="1"/>
</dbReference>
<dbReference type="GO" id="GO:0004521">
    <property type="term" value="F:RNA endonuclease activity"/>
    <property type="evidence" value="ECO:0007669"/>
    <property type="project" value="UniProtKB-UniRule"/>
</dbReference>
<keyword evidence="3 9" id="KW-0540">Nuclease</keyword>
<organism evidence="11 12">
    <name type="scientific">Deinobacterium chartae</name>
    <dbReference type="NCBI Taxonomy" id="521158"/>
    <lineage>
        <taxon>Bacteria</taxon>
        <taxon>Thermotogati</taxon>
        <taxon>Deinococcota</taxon>
        <taxon>Deinococci</taxon>
        <taxon>Deinococcales</taxon>
        <taxon>Deinococcaceae</taxon>
        <taxon>Deinobacterium</taxon>
    </lineage>
</organism>
<evidence type="ECO:0000313" key="12">
    <source>
        <dbReference type="Proteomes" id="UP000569951"/>
    </source>
</evidence>
<comment type="similarity">
    <text evidence="2 9 10">Belongs to the CRISPR-associated endoribonuclease Cas2 protein family.</text>
</comment>
<feature type="binding site" evidence="9">
    <location>
        <position position="9"/>
    </location>
    <ligand>
        <name>Mg(2+)</name>
        <dbReference type="ChEBI" id="CHEBI:18420"/>
        <note>catalytic</note>
    </ligand>
</feature>
<dbReference type="AlphaFoldDB" id="A0A841HTD7"/>
<dbReference type="Pfam" id="PF09827">
    <property type="entry name" value="CRISPR_Cas2"/>
    <property type="match status" value="1"/>
</dbReference>
<dbReference type="PANTHER" id="PTHR34405">
    <property type="entry name" value="CRISPR-ASSOCIATED ENDORIBONUCLEASE CAS2"/>
    <property type="match status" value="1"/>
</dbReference>
<keyword evidence="8 9" id="KW-0051">Antiviral defense</keyword>
<evidence type="ECO:0000256" key="9">
    <source>
        <dbReference type="HAMAP-Rule" id="MF_01471"/>
    </source>
</evidence>
<dbReference type="SUPFAM" id="SSF143430">
    <property type="entry name" value="TTP0101/SSO1404-like"/>
    <property type="match status" value="1"/>
</dbReference>
<name>A0A841HTD7_9DEIO</name>
<keyword evidence="4 9" id="KW-0479">Metal-binding</keyword>
<evidence type="ECO:0000256" key="7">
    <source>
        <dbReference type="ARBA" id="ARBA00022842"/>
    </source>
</evidence>
<evidence type="ECO:0000256" key="6">
    <source>
        <dbReference type="ARBA" id="ARBA00022801"/>
    </source>
</evidence>
<proteinExistence type="inferred from homology"/>
<dbReference type="PIRSF" id="PIRSF032582">
    <property type="entry name" value="Cas2"/>
    <property type="match status" value="1"/>
</dbReference>
<keyword evidence="6 9" id="KW-0378">Hydrolase</keyword>
<evidence type="ECO:0000256" key="1">
    <source>
        <dbReference type="ARBA" id="ARBA00001946"/>
    </source>
</evidence>
<comment type="function">
    <text evidence="9">CRISPR (clustered regularly interspaced short palindromic repeat), is an adaptive immune system that provides protection against mobile genetic elements (viruses, transposable elements and conjugative plasmids). CRISPR clusters contain sequences complementary to antecedent mobile elements and target invading nucleic acids. CRISPR clusters are transcribed and processed into CRISPR RNA (crRNA). Functions as a ssRNA-specific endoribonuclease. Involved in the integration of spacer DNA into the CRISPR cassette.</text>
</comment>
<dbReference type="RefSeq" id="WP_183983277.1">
    <property type="nucleotide sequence ID" value="NZ_JACHHG010000001.1"/>
</dbReference>
<comment type="caution">
    <text evidence="11">The sequence shown here is derived from an EMBL/GenBank/DDBJ whole genome shotgun (WGS) entry which is preliminary data.</text>
</comment>
<dbReference type="PANTHER" id="PTHR34405:SF3">
    <property type="entry name" value="CRISPR-ASSOCIATED ENDORIBONUCLEASE CAS2 3"/>
    <property type="match status" value="1"/>
</dbReference>
<accession>A0A841HTD7</accession>
<evidence type="ECO:0000256" key="10">
    <source>
        <dbReference type="PIRNR" id="PIRNR032582"/>
    </source>
</evidence>
<dbReference type="Gene3D" id="3.30.70.240">
    <property type="match status" value="1"/>
</dbReference>
<keyword evidence="7 9" id="KW-0460">Magnesium</keyword>
<dbReference type="EMBL" id="JACHHG010000001">
    <property type="protein sequence ID" value="MBB6096617.1"/>
    <property type="molecule type" value="Genomic_DNA"/>
</dbReference>
<protein>
    <recommendedName>
        <fullName evidence="9">CRISPR-associated endoribonuclease Cas2</fullName>
        <ecNumber evidence="9">3.1.-.-</ecNumber>
    </recommendedName>
</protein>
<dbReference type="GO" id="GO:0016787">
    <property type="term" value="F:hydrolase activity"/>
    <property type="evidence" value="ECO:0007669"/>
    <property type="project" value="UniProtKB-KW"/>
</dbReference>
<dbReference type="GO" id="GO:0043571">
    <property type="term" value="P:maintenance of CRISPR repeat elements"/>
    <property type="evidence" value="ECO:0007669"/>
    <property type="project" value="UniProtKB-UniRule"/>
</dbReference>
<dbReference type="GO" id="GO:0051607">
    <property type="term" value="P:defense response to virus"/>
    <property type="evidence" value="ECO:0007669"/>
    <property type="project" value="UniProtKB-UniRule"/>
</dbReference>
<comment type="subunit">
    <text evidence="9">Homodimer, forms a heterotetramer with a Cas1 homodimer.</text>
</comment>
<keyword evidence="12" id="KW-1185">Reference proteome</keyword>
<dbReference type="NCBIfam" id="TIGR01573">
    <property type="entry name" value="cas2"/>
    <property type="match status" value="1"/>
</dbReference>
<dbReference type="CDD" id="cd09725">
    <property type="entry name" value="Cas2_I_II_III"/>
    <property type="match status" value="1"/>
</dbReference>
<dbReference type="Proteomes" id="UP000569951">
    <property type="component" value="Unassembled WGS sequence"/>
</dbReference>
<evidence type="ECO:0000256" key="8">
    <source>
        <dbReference type="ARBA" id="ARBA00023118"/>
    </source>
</evidence>
<sequence length="97" mass="11295">MIDVLITYDVATTDPEGRRRLRQVANICCGYGQRVQLSTFECRISPSQLEIMRARLLDVIDVQSDSIRIYRLRTPRDRYVEVLGSDRFQDFSDPLVL</sequence>
<dbReference type="GO" id="GO:0046872">
    <property type="term" value="F:metal ion binding"/>
    <property type="evidence" value="ECO:0007669"/>
    <property type="project" value="UniProtKB-UniRule"/>
</dbReference>
<keyword evidence="5 9" id="KW-0255">Endonuclease</keyword>
<evidence type="ECO:0000256" key="4">
    <source>
        <dbReference type="ARBA" id="ARBA00022723"/>
    </source>
</evidence>
<evidence type="ECO:0000256" key="3">
    <source>
        <dbReference type="ARBA" id="ARBA00022722"/>
    </source>
</evidence>
<gene>
    <name evidence="9" type="primary">cas2</name>
    <name evidence="11" type="ORF">HNR42_000029</name>
</gene>
<evidence type="ECO:0000256" key="5">
    <source>
        <dbReference type="ARBA" id="ARBA00022759"/>
    </source>
</evidence>
<dbReference type="EC" id="3.1.-.-" evidence="9"/>